<evidence type="ECO:0000313" key="3">
    <source>
        <dbReference type="Proteomes" id="UP000465221"/>
    </source>
</evidence>
<evidence type="ECO:0000256" key="1">
    <source>
        <dbReference type="SAM" id="MobiDB-lite"/>
    </source>
</evidence>
<feature type="compositionally biased region" description="Polar residues" evidence="1">
    <location>
        <begin position="10"/>
        <end position="31"/>
    </location>
</feature>
<name>A0A8H3NUU6_9EURO</name>
<dbReference type="AlphaFoldDB" id="A0A8H3NUU6"/>
<sequence length="125" mass="13831">MNHLEVYKQGASQNSMCQLPSGKNSGPQSQVPKPPVLEGPHTEIVCLVCRQEAEVHQAWLRSVGVRCVPKREMCRVRAVFLQCYHFFDTRVQQLSYNVLQALDAQAAPAAPAPTQTLKGVSLPSF</sequence>
<comment type="caution">
    <text evidence="2">The sequence shown here is derived from an EMBL/GenBank/DDBJ whole genome shotgun (WGS) entry which is preliminary data.</text>
</comment>
<dbReference type="Proteomes" id="UP000465221">
    <property type="component" value="Unassembled WGS sequence"/>
</dbReference>
<dbReference type="EMBL" id="BLKC01000039">
    <property type="protein sequence ID" value="GFF39841.1"/>
    <property type="molecule type" value="Genomic_DNA"/>
</dbReference>
<evidence type="ECO:0000313" key="2">
    <source>
        <dbReference type="EMBL" id="GFF39841.1"/>
    </source>
</evidence>
<organism evidence="2 3">
    <name type="scientific">Aspergillus udagawae</name>
    <dbReference type="NCBI Taxonomy" id="91492"/>
    <lineage>
        <taxon>Eukaryota</taxon>
        <taxon>Fungi</taxon>
        <taxon>Dikarya</taxon>
        <taxon>Ascomycota</taxon>
        <taxon>Pezizomycotina</taxon>
        <taxon>Eurotiomycetes</taxon>
        <taxon>Eurotiomycetidae</taxon>
        <taxon>Eurotiales</taxon>
        <taxon>Aspergillaceae</taxon>
        <taxon>Aspergillus</taxon>
        <taxon>Aspergillus subgen. Fumigati</taxon>
    </lineage>
</organism>
<reference evidence="2 3" key="1">
    <citation type="submission" date="2020-01" db="EMBL/GenBank/DDBJ databases">
        <title>Draft genome sequence of Aspergillus udagawae IFM 46972.</title>
        <authorList>
            <person name="Takahashi H."/>
            <person name="Yaguchi T."/>
        </authorList>
    </citation>
    <scope>NUCLEOTIDE SEQUENCE [LARGE SCALE GENOMIC DNA]</scope>
    <source>
        <strain evidence="2 3">IFM 46972</strain>
    </source>
</reference>
<gene>
    <name evidence="2" type="ORF">IFM46972_06014</name>
</gene>
<feature type="region of interest" description="Disordered" evidence="1">
    <location>
        <begin position="9"/>
        <end position="36"/>
    </location>
</feature>
<accession>A0A8H3NUU6</accession>
<protein>
    <submittedName>
        <fullName evidence="2">Uncharacterized protein</fullName>
    </submittedName>
</protein>
<proteinExistence type="predicted"/>